<evidence type="ECO:0000313" key="2">
    <source>
        <dbReference type="EMBL" id="MDR5711459.1"/>
    </source>
</evidence>
<name>A0ABU1FS22_9MICC</name>
<sequence>MVATLIRLKWRLTLNTLNRSTWAVLGTIFGGLYGLGVVAFVVLQQIMTGADADAETSFLVSVLWGTLASLIWLIAPLFLAGDALMDPKQFITYAVPRSRLIQGLVLAGMVSIGAGLTLIWLIGQTMLWRFDLAALLVAVLSVPVLLVTYCLISQAVATTAAAWFSGRRARDLVAVLGIGVAVMAYPIMMGLLQVFDSIWDALPVIAEWVAYTPLAAGVALPYDAATGSWGPFALRLAVLLATAVVAALVIRAGLVKITERPSVPAGRTRENKAGKLGFFGRFPATPWGAVAARAMTYWLRDPRYGGSLIVVPAMIFVAVFLHWQGGAVWPLYAIGPFIAWMLGYAISADISYDYTAFALHVTTGVTGFQDRLGRAAALLSFALPFTVLASAVPMIWAENAWHLVIVTSLAVGMLLAMVGLSSVISARLVYPTPRPGDSPFKQPQGAGGRMMVIQLGSMMATVALMLPELVLLIIYAVSGAAWAGVVLVTVTLLKGLLLTWAGIVWGGRIYDRSQPELFQYVQAY</sequence>
<keyword evidence="1" id="KW-1133">Transmembrane helix</keyword>
<feature type="transmembrane region" description="Helical" evidence="1">
    <location>
        <begin position="58"/>
        <end position="79"/>
    </location>
</feature>
<comment type="caution">
    <text evidence="2">The sequence shown here is derived from an EMBL/GenBank/DDBJ whole genome shotgun (WGS) entry which is preliminary data.</text>
</comment>
<dbReference type="RefSeq" id="WP_310536841.1">
    <property type="nucleotide sequence ID" value="NZ_BAAAOC010000091.1"/>
</dbReference>
<dbReference type="EMBL" id="JAVKGT010000009">
    <property type="protein sequence ID" value="MDR5711459.1"/>
    <property type="molecule type" value="Genomic_DNA"/>
</dbReference>
<evidence type="ECO:0000313" key="3">
    <source>
        <dbReference type="Proteomes" id="UP001260872"/>
    </source>
</evidence>
<feature type="transmembrane region" description="Helical" evidence="1">
    <location>
        <begin position="304"/>
        <end position="323"/>
    </location>
</feature>
<feature type="transmembrane region" description="Helical" evidence="1">
    <location>
        <begin position="376"/>
        <end position="397"/>
    </location>
</feature>
<keyword evidence="1" id="KW-0812">Transmembrane</keyword>
<keyword evidence="1" id="KW-0472">Membrane</keyword>
<proteinExistence type="predicted"/>
<feature type="transmembrane region" description="Helical" evidence="1">
    <location>
        <begin position="172"/>
        <end position="195"/>
    </location>
</feature>
<feature type="transmembrane region" description="Helical" evidence="1">
    <location>
        <begin position="329"/>
        <end position="347"/>
    </location>
</feature>
<gene>
    <name evidence="2" type="ORF">RH857_04845</name>
</gene>
<feature type="transmembrane region" description="Helical" evidence="1">
    <location>
        <begin position="232"/>
        <end position="250"/>
    </location>
</feature>
<keyword evidence="3" id="KW-1185">Reference proteome</keyword>
<reference evidence="3" key="1">
    <citation type="submission" date="2023-07" db="EMBL/GenBank/DDBJ databases">
        <title>Description of three actinobacteria isolated from air of manufacturing shop in a pharmaceutical factory.</title>
        <authorList>
            <person name="Zhang D.-F."/>
        </authorList>
    </citation>
    <scope>NUCLEOTIDE SEQUENCE [LARGE SCALE GENOMIC DNA]</scope>
    <source>
        <strain evidence="3">CCTCC AB 207010</strain>
    </source>
</reference>
<feature type="transmembrane region" description="Helical" evidence="1">
    <location>
        <begin position="128"/>
        <end position="152"/>
    </location>
</feature>
<feature type="transmembrane region" description="Helical" evidence="1">
    <location>
        <begin position="481"/>
        <end position="505"/>
    </location>
</feature>
<feature type="transmembrane region" description="Helical" evidence="1">
    <location>
        <begin position="451"/>
        <end position="475"/>
    </location>
</feature>
<accession>A0ABU1FS22</accession>
<feature type="transmembrane region" description="Helical" evidence="1">
    <location>
        <begin position="21"/>
        <end position="46"/>
    </location>
</feature>
<protein>
    <submittedName>
        <fullName evidence="2">Transporter</fullName>
    </submittedName>
</protein>
<feature type="transmembrane region" description="Helical" evidence="1">
    <location>
        <begin position="403"/>
        <end position="430"/>
    </location>
</feature>
<feature type="transmembrane region" description="Helical" evidence="1">
    <location>
        <begin position="100"/>
        <end position="122"/>
    </location>
</feature>
<evidence type="ECO:0000256" key="1">
    <source>
        <dbReference type="SAM" id="Phobius"/>
    </source>
</evidence>
<dbReference type="Proteomes" id="UP001260872">
    <property type="component" value="Unassembled WGS sequence"/>
</dbReference>
<organism evidence="2 3">
    <name type="scientific">Nesterenkonia flava</name>
    <dbReference type="NCBI Taxonomy" id="469799"/>
    <lineage>
        <taxon>Bacteria</taxon>
        <taxon>Bacillati</taxon>
        <taxon>Actinomycetota</taxon>
        <taxon>Actinomycetes</taxon>
        <taxon>Micrococcales</taxon>
        <taxon>Micrococcaceae</taxon>
        <taxon>Nesterenkonia</taxon>
    </lineage>
</organism>